<proteinExistence type="inferred from homology"/>
<protein>
    <submittedName>
        <fullName evidence="3">Uncharacterized protein</fullName>
    </submittedName>
</protein>
<keyword evidence="4" id="KW-1185">Reference proteome</keyword>
<dbReference type="Gene3D" id="3.40.50.720">
    <property type="entry name" value="NAD(P)-binding Rossmann-like Domain"/>
    <property type="match status" value="1"/>
</dbReference>
<dbReference type="GO" id="GO:0016616">
    <property type="term" value="F:oxidoreductase activity, acting on the CH-OH group of donors, NAD or NADP as acceptor"/>
    <property type="evidence" value="ECO:0007669"/>
    <property type="project" value="TreeGrafter"/>
</dbReference>
<dbReference type="NCBIfam" id="NF005559">
    <property type="entry name" value="PRK07231.1"/>
    <property type="match status" value="1"/>
</dbReference>
<dbReference type="GeneID" id="81430516"/>
<dbReference type="Pfam" id="PF13561">
    <property type="entry name" value="adh_short_C2"/>
    <property type="match status" value="1"/>
</dbReference>
<dbReference type="CDD" id="cd05233">
    <property type="entry name" value="SDR_c"/>
    <property type="match status" value="1"/>
</dbReference>
<evidence type="ECO:0000313" key="4">
    <source>
        <dbReference type="Proteomes" id="UP001149163"/>
    </source>
</evidence>
<dbReference type="RefSeq" id="XP_056539046.1">
    <property type="nucleotide sequence ID" value="XM_056691340.1"/>
</dbReference>
<evidence type="ECO:0000256" key="1">
    <source>
        <dbReference type="ARBA" id="ARBA00006484"/>
    </source>
</evidence>
<evidence type="ECO:0000256" key="2">
    <source>
        <dbReference type="ARBA" id="ARBA00022857"/>
    </source>
</evidence>
<dbReference type="PROSITE" id="PS00061">
    <property type="entry name" value="ADH_SHORT"/>
    <property type="match status" value="1"/>
</dbReference>
<gene>
    <name evidence="3" type="ORF">N7482_009216</name>
</gene>
<dbReference type="AlphaFoldDB" id="A0A9W9LFM5"/>
<evidence type="ECO:0000313" key="3">
    <source>
        <dbReference type="EMBL" id="KAJ5152738.1"/>
    </source>
</evidence>
<dbReference type="FunFam" id="3.40.50.720:FF:000620">
    <property type="entry name" value="3-oxoacyl-(Acyl carrier protein) reductase"/>
    <property type="match status" value="1"/>
</dbReference>
<organism evidence="3 4">
    <name type="scientific">Penicillium canariense</name>
    <dbReference type="NCBI Taxonomy" id="189055"/>
    <lineage>
        <taxon>Eukaryota</taxon>
        <taxon>Fungi</taxon>
        <taxon>Dikarya</taxon>
        <taxon>Ascomycota</taxon>
        <taxon>Pezizomycotina</taxon>
        <taxon>Eurotiomycetes</taxon>
        <taxon>Eurotiomycetidae</taxon>
        <taxon>Eurotiales</taxon>
        <taxon>Aspergillaceae</taxon>
        <taxon>Penicillium</taxon>
    </lineage>
</organism>
<feature type="non-terminal residue" evidence="3">
    <location>
        <position position="282"/>
    </location>
</feature>
<dbReference type="PANTHER" id="PTHR42760:SF124">
    <property type="entry name" value="SHORT-CHAIN DEHYDROGENASE_REDUCTASE"/>
    <property type="match status" value="1"/>
</dbReference>
<dbReference type="InterPro" id="IPR002347">
    <property type="entry name" value="SDR_fam"/>
</dbReference>
<dbReference type="OrthoDB" id="47007at2759"/>
<keyword evidence="2" id="KW-0521">NADP</keyword>
<comment type="similarity">
    <text evidence="1">Belongs to the short-chain dehydrogenases/reductases (SDR) family.</text>
</comment>
<dbReference type="PRINTS" id="PR00081">
    <property type="entry name" value="GDHRDH"/>
</dbReference>
<accession>A0A9W9LFM5</accession>
<dbReference type="EMBL" id="JAPQKN010000007">
    <property type="protein sequence ID" value="KAJ5152738.1"/>
    <property type="molecule type" value="Genomic_DNA"/>
</dbReference>
<dbReference type="PANTHER" id="PTHR42760">
    <property type="entry name" value="SHORT-CHAIN DEHYDROGENASES/REDUCTASES FAMILY MEMBER"/>
    <property type="match status" value="1"/>
</dbReference>
<comment type="caution">
    <text evidence="3">The sequence shown here is derived from an EMBL/GenBank/DDBJ whole genome shotgun (WGS) entry which is preliminary data.</text>
</comment>
<dbReference type="Proteomes" id="UP001149163">
    <property type="component" value="Unassembled WGS sequence"/>
</dbReference>
<reference evidence="3" key="1">
    <citation type="submission" date="2022-11" db="EMBL/GenBank/DDBJ databases">
        <authorList>
            <person name="Petersen C."/>
        </authorList>
    </citation>
    <scope>NUCLEOTIDE SEQUENCE</scope>
    <source>
        <strain evidence="3">IBT 26290</strain>
    </source>
</reference>
<dbReference type="PRINTS" id="PR00080">
    <property type="entry name" value="SDRFAMILY"/>
</dbReference>
<reference evidence="3" key="2">
    <citation type="journal article" date="2023" name="IMA Fungus">
        <title>Comparative genomic study of the Penicillium genus elucidates a diverse pangenome and 15 lateral gene transfer events.</title>
        <authorList>
            <person name="Petersen C."/>
            <person name="Sorensen T."/>
            <person name="Nielsen M.R."/>
            <person name="Sondergaard T.E."/>
            <person name="Sorensen J.L."/>
            <person name="Fitzpatrick D.A."/>
            <person name="Frisvad J.C."/>
            <person name="Nielsen K.L."/>
        </authorList>
    </citation>
    <scope>NUCLEOTIDE SEQUENCE</scope>
    <source>
        <strain evidence="3">IBT 26290</strain>
    </source>
</reference>
<dbReference type="InterPro" id="IPR020904">
    <property type="entry name" value="Sc_DH/Rdtase_CS"/>
</dbReference>
<dbReference type="SUPFAM" id="SSF51735">
    <property type="entry name" value="NAD(P)-binding Rossmann-fold domains"/>
    <property type="match status" value="1"/>
</dbReference>
<dbReference type="InterPro" id="IPR036291">
    <property type="entry name" value="NAD(P)-bd_dom_sf"/>
</dbReference>
<name>A0A9W9LFM5_9EURO</name>
<sequence length="282" mass="30558">LQSSRKSTLKLPKMSQFLRLHNKVAIVTGSSSGLGRAIAVRYAQEGARVVCADLTPTARSQEELDITTHDLIIANGGRAIFVQTDVGYATQMEDLVKATVTTYGRLDILVNNAGISIEARTPAVLHLTDEATWDTTMRVNVKSVFLGCKYALTQMLAQEPHPSGDRGWIVNISSIMGMIAGPENPSYCASKGAVSQLTRQIALDYAPQRIHSNAICPGYTQTAIFKETTTHLTPWEDLHRRHPLKGPGVPDDIARMAVVLASEDASWVTGVCLPVDGGYTAR</sequence>